<dbReference type="AlphaFoldDB" id="A0A6L4WYN2"/>
<dbReference type="Proteomes" id="UP000482084">
    <property type="component" value="Unassembled WGS sequence"/>
</dbReference>
<protein>
    <submittedName>
        <fullName evidence="1">Uncharacterized protein</fullName>
    </submittedName>
</protein>
<dbReference type="RefSeq" id="WP_152358901.1">
    <property type="nucleotide sequence ID" value="NZ_WBSM01000011.1"/>
</dbReference>
<dbReference type="Proteomes" id="UP000469943">
    <property type="component" value="Unassembled WGS sequence"/>
</dbReference>
<evidence type="ECO:0000313" key="2">
    <source>
        <dbReference type="EMBL" id="NEG71820.1"/>
    </source>
</evidence>
<accession>A0A6L4WYN2</accession>
<name>A0A6L4WYN2_9BIFI</name>
<sequence>MTTETMVIDVRPYTQATQLEHEFRNINHRYGTDFSLHRFRMPIRRPDGEWDCMFQLPVLTYRYGEVEHEHGLPDYRMFDLRYLRAWLADDCFPSYTELEASIVEDNPINRSAAKLSISGMGWVLGLEDAHHARLLTELDADEPTVTGLYAAVERKTGLVYPMATGTRMTVTRDRDDDHRNQWKLTIAVGLPPEQTLRWPSPYDDYFGKDCPDERTMRDQLERDLDLLREQVLARDSDRCRIVRQAAESLCREYAATQDKEER</sequence>
<reference evidence="2 3" key="1">
    <citation type="submission" date="2019-10" db="EMBL/GenBank/DDBJ databases">
        <title>Bifidobacterium from non-human primates.</title>
        <authorList>
            <person name="Modesto M."/>
        </authorList>
    </citation>
    <scope>NUCLEOTIDE SEQUENCE [LARGE SCALE GENOMIC DNA]</scope>
    <source>
        <strain evidence="2 3">TREM</strain>
    </source>
</reference>
<evidence type="ECO:0000313" key="1">
    <source>
        <dbReference type="EMBL" id="KAB8287117.1"/>
    </source>
</evidence>
<organism evidence="1 4">
    <name type="scientific">Bifidobacterium ramosum</name>
    <dbReference type="NCBI Taxonomy" id="1798158"/>
    <lineage>
        <taxon>Bacteria</taxon>
        <taxon>Bacillati</taxon>
        <taxon>Actinomycetota</taxon>
        <taxon>Actinomycetes</taxon>
        <taxon>Bifidobacteriales</taxon>
        <taxon>Bifidobacteriaceae</taxon>
        <taxon>Bifidobacterium</taxon>
    </lineage>
</organism>
<dbReference type="EMBL" id="WBSM01000011">
    <property type="protein sequence ID" value="KAB8287117.1"/>
    <property type="molecule type" value="Genomic_DNA"/>
</dbReference>
<dbReference type="OrthoDB" id="3230851at2"/>
<comment type="caution">
    <text evidence="1">The sequence shown here is derived from an EMBL/GenBank/DDBJ whole genome shotgun (WGS) entry which is preliminary data.</text>
</comment>
<evidence type="ECO:0000313" key="3">
    <source>
        <dbReference type="Proteomes" id="UP000469943"/>
    </source>
</evidence>
<keyword evidence="4" id="KW-1185">Reference proteome</keyword>
<proteinExistence type="predicted"/>
<dbReference type="EMBL" id="WHZX01000004">
    <property type="protein sequence ID" value="NEG71820.1"/>
    <property type="molecule type" value="Genomic_DNA"/>
</dbReference>
<gene>
    <name evidence="1" type="ORF">DSM100688_1892</name>
    <name evidence="2" type="ORF">GFD24_06275</name>
</gene>
<reference evidence="1 4" key="2">
    <citation type="submission" date="2019-10" db="EMBL/GenBank/DDBJ databases">
        <title>Characterization of the phylogenetic diversity of two novel species belonging to the genus Bifidobacterium: Bifidobacterium cebidarum sp. nov. and Bifidobacterium leontopitheci sp. nov.</title>
        <authorList>
            <person name="Lugli G.A."/>
            <person name="Duranti S."/>
            <person name="Milani C."/>
            <person name="Turroni F."/>
            <person name="Ventura M."/>
        </authorList>
    </citation>
    <scope>NUCLEOTIDE SEQUENCE [LARGE SCALE GENOMIC DNA]</scope>
    <source>
        <strain evidence="1 4">DSM 100688</strain>
    </source>
</reference>
<evidence type="ECO:0000313" key="4">
    <source>
        <dbReference type="Proteomes" id="UP000482084"/>
    </source>
</evidence>